<evidence type="ECO:0000256" key="1">
    <source>
        <dbReference type="ARBA" id="ARBA00006930"/>
    </source>
</evidence>
<dbReference type="Proteomes" id="UP000217696">
    <property type="component" value="Chromosome"/>
</dbReference>
<dbReference type="OrthoDB" id="1698838at2"/>
<comment type="similarity">
    <text evidence="1">Belongs to the SMC family. SbcC subfamily.</text>
</comment>
<dbReference type="EMBL" id="AP017312">
    <property type="protein sequence ID" value="BAU28191.1"/>
    <property type="molecule type" value="Genomic_DNA"/>
</dbReference>
<evidence type="ECO:0000259" key="4">
    <source>
        <dbReference type="Pfam" id="PF13476"/>
    </source>
</evidence>
<comment type="subunit">
    <text evidence="2">Heterodimer of SbcC and SbcD.</text>
</comment>
<evidence type="ECO:0000256" key="3">
    <source>
        <dbReference type="ARBA" id="ARBA00013368"/>
    </source>
</evidence>
<evidence type="ECO:0000313" key="5">
    <source>
        <dbReference type="EMBL" id="BAU28191.1"/>
    </source>
</evidence>
<sequence>MIIRQLEVRNFKGAKHAICAFGEQVKISGDNYTGKTSIAEAIVFALYGLNLDGSSRTDSLVNKDERKAEVSVTVEVDGRTFEIRREQTRQKKVLLNKVQVTQAEIESVIGPAENFMASFWPTHVLGMSDKEARNFFMKFVQLIEPGVVLSEMDQVFRDALQGLEMHDPESRKKELNAEIKEMQADLFYIEGAVATHQVTMQMDVPEKVDTQEMELPLEQVEKQLFAVSEKPALQDTSGLEDRIKEYERNMYTVLPPQPVLQDMAPFEQAVRDAECKLYEAERMPEPKAPDVTDIQHKIATLRAEYKVVKHELDQLAIPLQVGDTCPTCQQSFSEQAYALAMKKLDERKKAYEDELSEMEDAGGSLQAQLKAKQAAYKREVEAYQSQKEQKIAEATQAIEKAKADLQAVKKANADAMSQYEEQKQQVAAEWMQKVEEAKQALRDVQEGNNQLIVECERVEKQRKADLQQQRTELQQSLDERRKINAERESILQRKEEAAQAIEKMQASAENDKSVIERNELAIKAINEYVAKHAEMQAGQIEQYFTNVSIKLFDVTKTTGEIKPVFKLLYNDKPINILSLSERIRLGLEVAGMVKQVTGKVYPTFVDNAESITHFDAIPGQLFTATVVAGQSLQVE</sequence>
<dbReference type="Pfam" id="PF13476">
    <property type="entry name" value="AAA_23"/>
    <property type="match status" value="1"/>
</dbReference>
<proteinExistence type="inferred from homology"/>
<dbReference type="RefSeq" id="WP_096465968.1">
    <property type="nucleotide sequence ID" value="NZ_AP017312.1"/>
</dbReference>
<protein>
    <recommendedName>
        <fullName evidence="3">Nuclease SbcCD subunit C</fullName>
    </recommendedName>
</protein>
<dbReference type="Gene3D" id="1.10.287.510">
    <property type="entry name" value="Helix hairpin bin"/>
    <property type="match status" value="1"/>
</dbReference>
<dbReference type="GO" id="GO:0016887">
    <property type="term" value="F:ATP hydrolysis activity"/>
    <property type="evidence" value="ECO:0007669"/>
    <property type="project" value="InterPro"/>
</dbReference>
<gene>
    <name evidence="5" type="ORF">CB4_02365</name>
</gene>
<dbReference type="SUPFAM" id="SSF52540">
    <property type="entry name" value="P-loop containing nucleoside triphosphate hydrolases"/>
    <property type="match status" value="1"/>
</dbReference>
<dbReference type="InterPro" id="IPR038729">
    <property type="entry name" value="Rad50/SbcC_AAA"/>
</dbReference>
<dbReference type="SUPFAM" id="SSF75712">
    <property type="entry name" value="Rad50 coiled-coil Zn hook"/>
    <property type="match status" value="1"/>
</dbReference>
<dbReference type="AlphaFoldDB" id="A0A0U5B472"/>
<dbReference type="GO" id="GO:0006302">
    <property type="term" value="P:double-strand break repair"/>
    <property type="evidence" value="ECO:0007669"/>
    <property type="project" value="InterPro"/>
</dbReference>
<evidence type="ECO:0000313" key="6">
    <source>
        <dbReference type="Proteomes" id="UP000217696"/>
    </source>
</evidence>
<name>A0A0U5B472_9BACL</name>
<dbReference type="PANTHER" id="PTHR32114:SF2">
    <property type="entry name" value="ABC TRANSPORTER ABCH.3"/>
    <property type="match status" value="1"/>
</dbReference>
<dbReference type="Gene3D" id="3.40.50.300">
    <property type="entry name" value="P-loop containing nucleotide triphosphate hydrolases"/>
    <property type="match status" value="1"/>
</dbReference>
<evidence type="ECO:0000256" key="2">
    <source>
        <dbReference type="ARBA" id="ARBA00011322"/>
    </source>
</evidence>
<dbReference type="PANTHER" id="PTHR32114">
    <property type="entry name" value="ABC TRANSPORTER ABCH.3"/>
    <property type="match status" value="1"/>
</dbReference>
<keyword evidence="6" id="KW-1185">Reference proteome</keyword>
<reference evidence="5 6" key="1">
    <citation type="submission" date="2015-12" db="EMBL/GenBank/DDBJ databases">
        <title>Genome sequence of Aneurinibacillus soli.</title>
        <authorList>
            <person name="Lee J.S."/>
            <person name="Lee K.C."/>
            <person name="Kim K.K."/>
            <person name="Lee B.W."/>
        </authorList>
    </citation>
    <scope>NUCLEOTIDE SEQUENCE [LARGE SCALE GENOMIC DNA]</scope>
    <source>
        <strain evidence="5 6">CB4</strain>
    </source>
</reference>
<dbReference type="InterPro" id="IPR027417">
    <property type="entry name" value="P-loop_NTPase"/>
</dbReference>
<dbReference type="KEGG" id="asoc:CB4_02365"/>
<accession>A0A0U5B472</accession>
<feature type="domain" description="Rad50/SbcC-type AAA" evidence="4">
    <location>
        <begin position="6"/>
        <end position="106"/>
    </location>
</feature>
<organism evidence="5 6">
    <name type="scientific">Aneurinibacillus soli</name>
    <dbReference type="NCBI Taxonomy" id="1500254"/>
    <lineage>
        <taxon>Bacteria</taxon>
        <taxon>Bacillati</taxon>
        <taxon>Bacillota</taxon>
        <taxon>Bacilli</taxon>
        <taxon>Bacillales</taxon>
        <taxon>Paenibacillaceae</taxon>
        <taxon>Aneurinibacillus group</taxon>
        <taxon>Aneurinibacillus</taxon>
    </lineage>
</organism>